<comment type="caution">
    <text evidence="1">The sequence shown here is derived from an EMBL/GenBank/DDBJ whole genome shotgun (WGS) entry which is preliminary data.</text>
</comment>
<feature type="non-terminal residue" evidence="1">
    <location>
        <position position="96"/>
    </location>
</feature>
<dbReference type="Pfam" id="PF07471">
    <property type="entry name" value="Phage_Nu1"/>
    <property type="match status" value="1"/>
</dbReference>
<evidence type="ECO:0000313" key="1">
    <source>
        <dbReference type="EMBL" id="EBP1046596.1"/>
    </source>
</evidence>
<dbReference type="InterPro" id="IPR036388">
    <property type="entry name" value="WH-like_DNA-bd_sf"/>
</dbReference>
<sequence length="96" mass="10521">MNVNKKKLAEIFGCDVRTVTAWQSQGLPLVSGGGKGNEAVFDTAAAISWYAERDASIENEKLRKEVDDLRAAAESDLNPGTIDYERYRLTKAQADA</sequence>
<proteinExistence type="predicted"/>
<gene>
    <name evidence="1" type="ORF">LM35_23530</name>
    <name evidence="2" type="ORF">LM35_24180</name>
</gene>
<evidence type="ECO:0000313" key="2">
    <source>
        <dbReference type="EMBL" id="EBP1046715.1"/>
    </source>
</evidence>
<dbReference type="EMBL" id="AAGKQX010000040">
    <property type="protein sequence ID" value="EBP1046596.1"/>
    <property type="molecule type" value="Genomic_DNA"/>
</dbReference>
<reference evidence="1" key="1">
    <citation type="submission" date="2018-07" db="EMBL/GenBank/DDBJ databases">
        <authorList>
            <consortium name="GenomeTrakr network: Whole genome sequencing for foodborne pathogen traceback"/>
        </authorList>
    </citation>
    <scope>NUCLEOTIDE SEQUENCE</scope>
    <source>
        <strain evidence="1">CFSAN024222</strain>
    </source>
</reference>
<dbReference type="InterPro" id="IPR010906">
    <property type="entry name" value="Phage_lambda_Nu1_terminase-ssu"/>
</dbReference>
<accession>A0A5U2MVS0</accession>
<dbReference type="Gene3D" id="1.10.10.10">
    <property type="entry name" value="Winged helix-like DNA-binding domain superfamily/Winged helix DNA-binding domain"/>
    <property type="match status" value="1"/>
</dbReference>
<protein>
    <submittedName>
        <fullName evidence="1">Terminase small subunit</fullName>
    </submittedName>
</protein>
<dbReference type="EMBL" id="AAGKQX010000052">
    <property type="protein sequence ID" value="EBP1046715.1"/>
    <property type="molecule type" value="Genomic_DNA"/>
</dbReference>
<organism evidence="1">
    <name type="scientific">Salmonella enterica</name>
    <name type="common">Salmonella choleraesuis</name>
    <dbReference type="NCBI Taxonomy" id="28901"/>
    <lineage>
        <taxon>Bacteria</taxon>
        <taxon>Pseudomonadati</taxon>
        <taxon>Pseudomonadota</taxon>
        <taxon>Gammaproteobacteria</taxon>
        <taxon>Enterobacterales</taxon>
        <taxon>Enterobacteriaceae</taxon>
        <taxon>Salmonella</taxon>
    </lineage>
</organism>
<name>A0A5U2MVS0_SALER</name>
<dbReference type="InterPro" id="IPR009061">
    <property type="entry name" value="DNA-bd_dom_put_sf"/>
</dbReference>
<dbReference type="AlphaFoldDB" id="A0A5U2MVS0"/>
<dbReference type="SUPFAM" id="SSF46955">
    <property type="entry name" value="Putative DNA-binding domain"/>
    <property type="match status" value="1"/>
</dbReference>